<dbReference type="EMBL" id="CM042050">
    <property type="protein sequence ID" value="KAI3734197.1"/>
    <property type="molecule type" value="Genomic_DNA"/>
</dbReference>
<evidence type="ECO:0000313" key="2">
    <source>
        <dbReference type="Proteomes" id="UP001055879"/>
    </source>
</evidence>
<evidence type="ECO:0000313" key="1">
    <source>
        <dbReference type="EMBL" id="KAI3734197.1"/>
    </source>
</evidence>
<dbReference type="Proteomes" id="UP001055879">
    <property type="component" value="Linkage Group LG04"/>
</dbReference>
<accession>A0ACB9CIU0</accession>
<reference evidence="2" key="1">
    <citation type="journal article" date="2022" name="Mol. Ecol. Resour.">
        <title>The genomes of chicory, endive, great burdock and yacon provide insights into Asteraceae palaeo-polyploidization history and plant inulin production.</title>
        <authorList>
            <person name="Fan W."/>
            <person name="Wang S."/>
            <person name="Wang H."/>
            <person name="Wang A."/>
            <person name="Jiang F."/>
            <person name="Liu H."/>
            <person name="Zhao H."/>
            <person name="Xu D."/>
            <person name="Zhang Y."/>
        </authorList>
    </citation>
    <scope>NUCLEOTIDE SEQUENCE [LARGE SCALE GENOMIC DNA]</scope>
    <source>
        <strain evidence="2">cv. Niubang</strain>
    </source>
</reference>
<name>A0ACB9CIU0_ARCLA</name>
<gene>
    <name evidence="1" type="ORF">L6452_13661</name>
</gene>
<comment type="caution">
    <text evidence="1">The sequence shown here is derived from an EMBL/GenBank/DDBJ whole genome shotgun (WGS) entry which is preliminary data.</text>
</comment>
<protein>
    <submittedName>
        <fullName evidence="1">Uncharacterized protein</fullName>
    </submittedName>
</protein>
<reference evidence="1 2" key="2">
    <citation type="journal article" date="2022" name="Mol. Ecol. Resour.">
        <title>The genomes of chicory, endive, great burdock and yacon provide insights into Asteraceae paleo-polyploidization history and plant inulin production.</title>
        <authorList>
            <person name="Fan W."/>
            <person name="Wang S."/>
            <person name="Wang H."/>
            <person name="Wang A."/>
            <person name="Jiang F."/>
            <person name="Liu H."/>
            <person name="Zhao H."/>
            <person name="Xu D."/>
            <person name="Zhang Y."/>
        </authorList>
    </citation>
    <scope>NUCLEOTIDE SEQUENCE [LARGE SCALE GENOMIC DNA]</scope>
    <source>
        <strain evidence="2">cv. Niubang</strain>
    </source>
</reference>
<organism evidence="1 2">
    <name type="scientific">Arctium lappa</name>
    <name type="common">Greater burdock</name>
    <name type="synonym">Lappa major</name>
    <dbReference type="NCBI Taxonomy" id="4217"/>
    <lineage>
        <taxon>Eukaryota</taxon>
        <taxon>Viridiplantae</taxon>
        <taxon>Streptophyta</taxon>
        <taxon>Embryophyta</taxon>
        <taxon>Tracheophyta</taxon>
        <taxon>Spermatophyta</taxon>
        <taxon>Magnoliopsida</taxon>
        <taxon>eudicotyledons</taxon>
        <taxon>Gunneridae</taxon>
        <taxon>Pentapetalae</taxon>
        <taxon>asterids</taxon>
        <taxon>campanulids</taxon>
        <taxon>Asterales</taxon>
        <taxon>Asteraceae</taxon>
        <taxon>Carduoideae</taxon>
        <taxon>Cardueae</taxon>
        <taxon>Arctiinae</taxon>
        <taxon>Arctium</taxon>
    </lineage>
</organism>
<sequence>MDGPSKPSHSHPNLEAKKREDIQVLKDMIEYYEHNDVYPLSRGCDLKDFYEGWFGERIHIYPSPKHFDDRIHELEIKFLITDAHVVGDMMDALDIQIFNLSKKIWKHEDETDPSSPHLSISSADSSGACSTTEVDG</sequence>
<keyword evidence="2" id="KW-1185">Reference proteome</keyword>
<proteinExistence type="predicted"/>